<organism evidence="2 3">
    <name type="scientific">Actinomadura meyerae</name>
    <dbReference type="NCBI Taxonomy" id="240840"/>
    <lineage>
        <taxon>Bacteria</taxon>
        <taxon>Bacillati</taxon>
        <taxon>Actinomycetota</taxon>
        <taxon>Actinomycetes</taxon>
        <taxon>Streptosporangiales</taxon>
        <taxon>Thermomonosporaceae</taxon>
        <taxon>Actinomadura</taxon>
    </lineage>
</organism>
<evidence type="ECO:0000313" key="2">
    <source>
        <dbReference type="EMBL" id="SNT14713.1"/>
    </source>
</evidence>
<name>A0A239KAN0_9ACTN</name>
<dbReference type="OrthoDB" id="7066992at2"/>
<feature type="region of interest" description="Disordered" evidence="1">
    <location>
        <begin position="132"/>
        <end position="258"/>
    </location>
</feature>
<evidence type="ECO:0000313" key="3">
    <source>
        <dbReference type="Proteomes" id="UP000198318"/>
    </source>
</evidence>
<evidence type="ECO:0000256" key="1">
    <source>
        <dbReference type="SAM" id="MobiDB-lite"/>
    </source>
</evidence>
<dbReference type="Proteomes" id="UP000198318">
    <property type="component" value="Unassembled WGS sequence"/>
</dbReference>
<feature type="compositionally biased region" description="Basic and acidic residues" evidence="1">
    <location>
        <begin position="132"/>
        <end position="142"/>
    </location>
</feature>
<dbReference type="EMBL" id="FZOR01000017">
    <property type="protein sequence ID" value="SNT14713.1"/>
    <property type="molecule type" value="Genomic_DNA"/>
</dbReference>
<gene>
    <name evidence="2" type="ORF">SAMN05443665_101769</name>
</gene>
<protein>
    <recommendedName>
        <fullName evidence="4">Helix-turn-helix domain-containing protein</fullName>
    </recommendedName>
</protein>
<evidence type="ECO:0008006" key="4">
    <source>
        <dbReference type="Google" id="ProtNLM"/>
    </source>
</evidence>
<dbReference type="AlphaFoldDB" id="A0A239KAN0"/>
<dbReference type="RefSeq" id="WP_143228049.1">
    <property type="nucleotide sequence ID" value="NZ_FZOR01000017.1"/>
</dbReference>
<accession>A0A239KAN0</accession>
<sequence length="310" mass="33088">MPARPRERLTAAEPALFWEWVRVVRRVRLGFYDSPKKDPKKWVSSKVVQHLALTVVTYGDYPDGTSIRPSVGRLARVCDIDERTVRACLKRLAELGLLDLVVPHRHPGRGGGEGRPAEYRLALPEGLLERVAHLDPDERELVVPEGADMPPERRPRPKKAGAAPGKPRGTAGAARTESGAEPVDNRETPGAARTGSARPDPPAEETPGAAPQTAGAARTNAGCRTRPPTHVPHQSPSHFPTHSGHGADVEGNPAACTEPSARRSHLRAVPPPGHCWGCGAVLDPDGSCFVCPPDTAAGPPQYPPHAHTGP</sequence>
<keyword evidence="3" id="KW-1185">Reference proteome</keyword>
<proteinExistence type="predicted"/>
<feature type="compositionally biased region" description="Low complexity" evidence="1">
    <location>
        <begin position="206"/>
        <end position="217"/>
    </location>
</feature>
<reference evidence="2 3" key="1">
    <citation type="submission" date="2017-06" db="EMBL/GenBank/DDBJ databases">
        <authorList>
            <person name="Kim H.J."/>
            <person name="Triplett B.A."/>
        </authorList>
    </citation>
    <scope>NUCLEOTIDE SEQUENCE [LARGE SCALE GENOMIC DNA]</scope>
    <source>
        <strain evidence="2 3">DSM 44715</strain>
    </source>
</reference>